<keyword evidence="3" id="KW-0547">Nucleotide-binding</keyword>
<keyword evidence="2" id="KW-0808">Transferase</keyword>
<sequence>MYARGVRQRRLALSQCVLASDVWSVLRMATTSDNPSGGDGGYLGRILDERYRLDEVIGAGAIGKVYAGTQLAVDRTVAIKLLHPAIRDRELSKERFLREAKAVARMNHSSCLTLFDFGSDDELGCFYMVTEFVEGRTLADEMRDGRLSLEQIFHVLYQVTTALQHAHERGILHRDLKPENIMLVAGDGGYSSVKVLDFGLARIREEAAPSEGGEKGNAGSVDDSRLTNFGEINGTPAYMSPEQCRGDLNLTPACDYYSLGVLAYELIEGRLPYESSVVQRLLSMHMNDPIPEMKSGRAPDEVEAMVYRMLAKKPAHRLQSADEILEILRPYVALEPSQEFSMASLDRYKRDASASQDALETKTAPVAQSGEQTLVNYDQADTPLPQAQLPIEDRKTLALDSDERASHDSAFGTMLAADAASAAASEDGDSTEAADGPGRAGVVALAVGFVVAAVAGVLWFADTTPSEPAKAEPQEQVDRARPATPSEDDEPSLTATDESSQASDGVKAAAEEEGDDKQEAEADEAKTTIAADKPGRAKQAEERGKPRPTPRPDDKKKRPRKLELTY</sequence>
<feature type="region of interest" description="Disordered" evidence="6">
    <location>
        <begin position="207"/>
        <end position="226"/>
    </location>
</feature>
<evidence type="ECO:0000259" key="7">
    <source>
        <dbReference type="PROSITE" id="PS50011"/>
    </source>
</evidence>
<dbReference type="CDD" id="cd14014">
    <property type="entry name" value="STKc_PknB_like"/>
    <property type="match status" value="1"/>
</dbReference>
<dbReference type="PROSITE" id="PS50011">
    <property type="entry name" value="PROTEIN_KINASE_DOM"/>
    <property type="match status" value="1"/>
</dbReference>
<dbReference type="Proteomes" id="UP000315995">
    <property type="component" value="Chromosome"/>
</dbReference>
<protein>
    <recommendedName>
        <fullName evidence="1">non-specific serine/threonine protein kinase</fullName>
        <ecNumber evidence="1">2.7.11.1</ecNumber>
    </recommendedName>
</protein>
<dbReference type="Gene3D" id="3.30.200.20">
    <property type="entry name" value="Phosphorylase Kinase, domain 1"/>
    <property type="match status" value="1"/>
</dbReference>
<dbReference type="InterPro" id="IPR011009">
    <property type="entry name" value="Kinase-like_dom_sf"/>
</dbReference>
<dbReference type="PANTHER" id="PTHR43671">
    <property type="entry name" value="SERINE/THREONINE-PROTEIN KINASE NEK"/>
    <property type="match status" value="1"/>
</dbReference>
<feature type="domain" description="Protein kinase" evidence="7">
    <location>
        <begin position="51"/>
        <end position="332"/>
    </location>
</feature>
<dbReference type="PROSITE" id="PS00108">
    <property type="entry name" value="PROTEIN_KINASE_ST"/>
    <property type="match status" value="1"/>
</dbReference>
<evidence type="ECO:0000256" key="1">
    <source>
        <dbReference type="ARBA" id="ARBA00012513"/>
    </source>
</evidence>
<feature type="region of interest" description="Disordered" evidence="6">
    <location>
        <begin position="359"/>
        <end position="386"/>
    </location>
</feature>
<dbReference type="PANTHER" id="PTHR43671:SF13">
    <property type="entry name" value="SERINE_THREONINE-PROTEIN KINASE NEK2"/>
    <property type="match status" value="1"/>
</dbReference>
<dbReference type="EMBL" id="CP041186">
    <property type="protein sequence ID" value="QDG52825.1"/>
    <property type="molecule type" value="Genomic_DNA"/>
</dbReference>
<dbReference type="InterPro" id="IPR050660">
    <property type="entry name" value="NEK_Ser/Thr_kinase"/>
</dbReference>
<feature type="compositionally biased region" description="Polar residues" evidence="6">
    <location>
        <begin position="493"/>
        <end position="503"/>
    </location>
</feature>
<reference evidence="8 9" key="1">
    <citation type="submission" date="2019-06" db="EMBL/GenBank/DDBJ databases">
        <title>Persicimonas caeni gen. nov., sp. nov., a predatory bacterium isolated from solar saltern.</title>
        <authorList>
            <person name="Wang S."/>
        </authorList>
    </citation>
    <scope>NUCLEOTIDE SEQUENCE [LARGE SCALE GENOMIC DNA]</scope>
    <source>
        <strain evidence="8 9">YN101</strain>
    </source>
</reference>
<dbReference type="SMART" id="SM00220">
    <property type="entry name" value="S_TKc"/>
    <property type="match status" value="1"/>
</dbReference>
<dbReference type="AlphaFoldDB" id="A0A4Y6PYK7"/>
<feature type="compositionally biased region" description="Basic and acidic residues" evidence="6">
    <location>
        <begin position="469"/>
        <end position="481"/>
    </location>
</feature>
<keyword evidence="5" id="KW-0067">ATP-binding</keyword>
<organism evidence="8 9">
    <name type="scientific">Persicimonas caeni</name>
    <dbReference type="NCBI Taxonomy" id="2292766"/>
    <lineage>
        <taxon>Bacteria</taxon>
        <taxon>Deltaproteobacteria</taxon>
        <taxon>Bradymonadales</taxon>
        <taxon>Bradymonadaceae</taxon>
        <taxon>Persicimonas</taxon>
    </lineage>
</organism>
<evidence type="ECO:0000256" key="5">
    <source>
        <dbReference type="ARBA" id="ARBA00022840"/>
    </source>
</evidence>
<evidence type="ECO:0000256" key="3">
    <source>
        <dbReference type="ARBA" id="ARBA00022741"/>
    </source>
</evidence>
<gene>
    <name evidence="8" type="ORF">FIV42_19365</name>
</gene>
<dbReference type="InterPro" id="IPR000719">
    <property type="entry name" value="Prot_kinase_dom"/>
</dbReference>
<proteinExistence type="predicted"/>
<evidence type="ECO:0000256" key="2">
    <source>
        <dbReference type="ARBA" id="ARBA00022679"/>
    </source>
</evidence>
<dbReference type="OrthoDB" id="5515410at2"/>
<evidence type="ECO:0000256" key="6">
    <source>
        <dbReference type="SAM" id="MobiDB-lite"/>
    </source>
</evidence>
<dbReference type="Pfam" id="PF00069">
    <property type="entry name" value="Pkinase"/>
    <property type="match status" value="1"/>
</dbReference>
<keyword evidence="4" id="KW-0418">Kinase</keyword>
<evidence type="ECO:0000313" key="9">
    <source>
        <dbReference type="Proteomes" id="UP000315995"/>
    </source>
</evidence>
<evidence type="ECO:0000256" key="4">
    <source>
        <dbReference type="ARBA" id="ARBA00022777"/>
    </source>
</evidence>
<feature type="compositionally biased region" description="Basic and acidic residues" evidence="6">
    <location>
        <begin position="533"/>
        <end position="566"/>
    </location>
</feature>
<dbReference type="EC" id="2.7.11.1" evidence="1"/>
<accession>A0A4Y6PYK7</accession>
<dbReference type="GO" id="GO:0005524">
    <property type="term" value="F:ATP binding"/>
    <property type="evidence" value="ECO:0007669"/>
    <property type="project" value="UniProtKB-KW"/>
</dbReference>
<dbReference type="Gene3D" id="1.10.510.10">
    <property type="entry name" value="Transferase(Phosphotransferase) domain 1"/>
    <property type="match status" value="1"/>
</dbReference>
<feature type="region of interest" description="Disordered" evidence="6">
    <location>
        <begin position="465"/>
        <end position="566"/>
    </location>
</feature>
<dbReference type="GO" id="GO:0004674">
    <property type="term" value="F:protein serine/threonine kinase activity"/>
    <property type="evidence" value="ECO:0007669"/>
    <property type="project" value="UniProtKB-EC"/>
</dbReference>
<accession>A0A5B8YAI6</accession>
<name>A0A4Y6PYK7_PERCE</name>
<dbReference type="InterPro" id="IPR008271">
    <property type="entry name" value="Ser/Thr_kinase_AS"/>
</dbReference>
<keyword evidence="9" id="KW-1185">Reference proteome</keyword>
<evidence type="ECO:0000313" key="8">
    <source>
        <dbReference type="EMBL" id="QDG52825.1"/>
    </source>
</evidence>
<feature type="compositionally biased region" description="Basic and acidic residues" evidence="6">
    <location>
        <begin position="517"/>
        <end position="526"/>
    </location>
</feature>
<dbReference type="SUPFAM" id="SSF56112">
    <property type="entry name" value="Protein kinase-like (PK-like)"/>
    <property type="match status" value="1"/>
</dbReference>